<dbReference type="GO" id="GO:0046983">
    <property type="term" value="F:protein dimerization activity"/>
    <property type="evidence" value="ECO:0007669"/>
    <property type="project" value="InterPro"/>
</dbReference>
<accession>R7U5Q2</accession>
<dbReference type="AlphaFoldDB" id="R7U5Q2"/>
<dbReference type="EnsemblMetazoa" id="CapteT76446">
    <property type="protein sequence ID" value="CapteP76446"/>
    <property type="gene ID" value="CapteG76446"/>
</dbReference>
<dbReference type="EMBL" id="AMQN01002057">
    <property type="status" value="NOT_ANNOTATED_CDS"/>
    <property type="molecule type" value="Genomic_DNA"/>
</dbReference>
<keyword evidence="2" id="KW-0479">Metal-binding</keyword>
<keyword evidence="3" id="KW-0863">Zinc-finger</keyword>
<keyword evidence="4" id="KW-0862">Zinc</keyword>
<dbReference type="GO" id="GO:0005634">
    <property type="term" value="C:nucleus"/>
    <property type="evidence" value="ECO:0007669"/>
    <property type="project" value="UniProtKB-SubCell"/>
</dbReference>
<feature type="non-terminal residue" evidence="7">
    <location>
        <position position="1"/>
    </location>
</feature>
<evidence type="ECO:0000256" key="5">
    <source>
        <dbReference type="ARBA" id="ARBA00023242"/>
    </source>
</evidence>
<evidence type="ECO:0000313" key="7">
    <source>
        <dbReference type="EMBL" id="ELT98475.1"/>
    </source>
</evidence>
<dbReference type="Pfam" id="PF05699">
    <property type="entry name" value="Dimer_Tnp_hAT"/>
    <property type="match status" value="1"/>
</dbReference>
<evidence type="ECO:0000313" key="8">
    <source>
        <dbReference type="EnsemblMetazoa" id="CapteP76446"/>
    </source>
</evidence>
<proteinExistence type="predicted"/>
<dbReference type="InterPro" id="IPR052035">
    <property type="entry name" value="ZnF_BED_domain_contain"/>
</dbReference>
<evidence type="ECO:0000256" key="3">
    <source>
        <dbReference type="ARBA" id="ARBA00022771"/>
    </source>
</evidence>
<name>R7U5Q2_CAPTE</name>
<organism evidence="7">
    <name type="scientific">Capitella teleta</name>
    <name type="common">Polychaete worm</name>
    <dbReference type="NCBI Taxonomy" id="283909"/>
    <lineage>
        <taxon>Eukaryota</taxon>
        <taxon>Metazoa</taxon>
        <taxon>Spiralia</taxon>
        <taxon>Lophotrochozoa</taxon>
        <taxon>Annelida</taxon>
        <taxon>Polychaeta</taxon>
        <taxon>Sedentaria</taxon>
        <taxon>Scolecida</taxon>
        <taxon>Capitellidae</taxon>
        <taxon>Capitella</taxon>
    </lineage>
</organism>
<sequence>LKDTLLASLDDRLCHSEELKILLSATLLDPRFKERLFSKTDTLKEAKAAVVAHITETDASTSISAPEEEVSPGTILLDEEEAEEEVEEELTTSKAAETEFQLYLPEKHAARTMDPVEFWRINATRFPLLSTAARLVLCAPPTSADSERIFLAFESIVSDKRASLTCDHVETITFLNVN</sequence>
<dbReference type="HOGENOM" id="CLU_1514246_0_0_1"/>
<dbReference type="SUPFAM" id="SSF53098">
    <property type="entry name" value="Ribonuclease H-like"/>
    <property type="match status" value="1"/>
</dbReference>
<reference evidence="8" key="3">
    <citation type="submission" date="2015-06" db="UniProtKB">
        <authorList>
            <consortium name="EnsemblMetazoa"/>
        </authorList>
    </citation>
    <scope>IDENTIFICATION</scope>
</reference>
<dbReference type="OrthoDB" id="10057873at2759"/>
<reference evidence="9" key="1">
    <citation type="submission" date="2012-12" db="EMBL/GenBank/DDBJ databases">
        <authorList>
            <person name="Hellsten U."/>
            <person name="Grimwood J."/>
            <person name="Chapman J.A."/>
            <person name="Shapiro H."/>
            <person name="Aerts A."/>
            <person name="Otillar R.P."/>
            <person name="Terry A.Y."/>
            <person name="Boore J.L."/>
            <person name="Simakov O."/>
            <person name="Marletaz F."/>
            <person name="Cho S.-J."/>
            <person name="Edsinger-Gonzales E."/>
            <person name="Havlak P."/>
            <person name="Kuo D.-H."/>
            <person name="Larsson T."/>
            <person name="Lv J."/>
            <person name="Arendt D."/>
            <person name="Savage R."/>
            <person name="Osoegawa K."/>
            <person name="de Jong P."/>
            <person name="Lindberg D.R."/>
            <person name="Seaver E.C."/>
            <person name="Weisblat D.A."/>
            <person name="Putnam N.H."/>
            <person name="Grigoriev I.V."/>
            <person name="Rokhsar D.S."/>
        </authorList>
    </citation>
    <scope>NUCLEOTIDE SEQUENCE</scope>
    <source>
        <strain evidence="9">I ESC-2004</strain>
    </source>
</reference>
<evidence type="ECO:0000259" key="6">
    <source>
        <dbReference type="Pfam" id="PF05699"/>
    </source>
</evidence>
<dbReference type="OMA" id="HRLEYNI"/>
<keyword evidence="9" id="KW-1185">Reference proteome</keyword>
<feature type="non-terminal residue" evidence="7">
    <location>
        <position position="178"/>
    </location>
</feature>
<evidence type="ECO:0000256" key="1">
    <source>
        <dbReference type="ARBA" id="ARBA00004123"/>
    </source>
</evidence>
<dbReference type="GO" id="GO:0008270">
    <property type="term" value="F:zinc ion binding"/>
    <property type="evidence" value="ECO:0007669"/>
    <property type="project" value="UniProtKB-KW"/>
</dbReference>
<reference evidence="7 9" key="2">
    <citation type="journal article" date="2013" name="Nature">
        <title>Insights into bilaterian evolution from three spiralian genomes.</title>
        <authorList>
            <person name="Simakov O."/>
            <person name="Marletaz F."/>
            <person name="Cho S.J."/>
            <person name="Edsinger-Gonzales E."/>
            <person name="Havlak P."/>
            <person name="Hellsten U."/>
            <person name="Kuo D.H."/>
            <person name="Larsson T."/>
            <person name="Lv J."/>
            <person name="Arendt D."/>
            <person name="Savage R."/>
            <person name="Osoegawa K."/>
            <person name="de Jong P."/>
            <person name="Grimwood J."/>
            <person name="Chapman J.A."/>
            <person name="Shapiro H."/>
            <person name="Aerts A."/>
            <person name="Otillar R.P."/>
            <person name="Terry A.Y."/>
            <person name="Boore J.L."/>
            <person name="Grigoriev I.V."/>
            <person name="Lindberg D.R."/>
            <person name="Seaver E.C."/>
            <person name="Weisblat D.A."/>
            <person name="Putnam N.H."/>
            <person name="Rokhsar D.S."/>
        </authorList>
    </citation>
    <scope>NUCLEOTIDE SEQUENCE</scope>
    <source>
        <strain evidence="7 9">I ESC-2004</strain>
    </source>
</reference>
<dbReference type="Proteomes" id="UP000014760">
    <property type="component" value="Unassembled WGS sequence"/>
</dbReference>
<gene>
    <name evidence="7" type="ORF">CAPTEDRAFT_76446</name>
</gene>
<keyword evidence="5" id="KW-0539">Nucleus</keyword>
<dbReference type="InterPro" id="IPR008906">
    <property type="entry name" value="HATC_C_dom"/>
</dbReference>
<dbReference type="PANTHER" id="PTHR46481:SF10">
    <property type="entry name" value="ZINC FINGER BED DOMAIN-CONTAINING PROTEIN 39"/>
    <property type="match status" value="1"/>
</dbReference>
<dbReference type="InterPro" id="IPR012337">
    <property type="entry name" value="RNaseH-like_sf"/>
</dbReference>
<evidence type="ECO:0000256" key="4">
    <source>
        <dbReference type="ARBA" id="ARBA00022833"/>
    </source>
</evidence>
<comment type="subcellular location">
    <subcellularLocation>
        <location evidence="1">Nucleus</location>
    </subcellularLocation>
</comment>
<dbReference type="PANTHER" id="PTHR46481">
    <property type="entry name" value="ZINC FINGER BED DOMAIN-CONTAINING PROTEIN 4"/>
    <property type="match status" value="1"/>
</dbReference>
<evidence type="ECO:0000313" key="9">
    <source>
        <dbReference type="Proteomes" id="UP000014760"/>
    </source>
</evidence>
<dbReference type="STRING" id="283909.R7U5Q2"/>
<dbReference type="EMBL" id="KB307920">
    <property type="protein sequence ID" value="ELT98475.1"/>
    <property type="molecule type" value="Genomic_DNA"/>
</dbReference>
<evidence type="ECO:0000256" key="2">
    <source>
        <dbReference type="ARBA" id="ARBA00022723"/>
    </source>
</evidence>
<feature type="domain" description="HAT C-terminal dimerisation" evidence="6">
    <location>
        <begin position="100"/>
        <end position="176"/>
    </location>
</feature>
<protein>
    <recommendedName>
        <fullName evidence="6">HAT C-terminal dimerisation domain-containing protein</fullName>
    </recommendedName>
</protein>